<reference evidence="2" key="1">
    <citation type="submission" date="2022-11" db="UniProtKB">
        <authorList>
            <consortium name="WormBaseParasite"/>
        </authorList>
    </citation>
    <scope>IDENTIFICATION</scope>
</reference>
<dbReference type="Proteomes" id="UP000887576">
    <property type="component" value="Unplaced"/>
</dbReference>
<accession>A0AC34Q2A5</accession>
<protein>
    <submittedName>
        <fullName evidence="2">Phospholipase A2</fullName>
    </submittedName>
</protein>
<dbReference type="WBParaSite" id="JU765_v2.g12278.t1">
    <property type="protein sequence ID" value="JU765_v2.g12278.t1"/>
    <property type="gene ID" value="JU765_v2.g12278"/>
</dbReference>
<organism evidence="1 2">
    <name type="scientific">Panagrolaimus sp. JU765</name>
    <dbReference type="NCBI Taxonomy" id="591449"/>
    <lineage>
        <taxon>Eukaryota</taxon>
        <taxon>Metazoa</taxon>
        <taxon>Ecdysozoa</taxon>
        <taxon>Nematoda</taxon>
        <taxon>Chromadorea</taxon>
        <taxon>Rhabditida</taxon>
        <taxon>Tylenchina</taxon>
        <taxon>Panagrolaimomorpha</taxon>
        <taxon>Panagrolaimoidea</taxon>
        <taxon>Panagrolaimidae</taxon>
        <taxon>Panagrolaimus</taxon>
    </lineage>
</organism>
<proteinExistence type="predicted"/>
<evidence type="ECO:0000313" key="2">
    <source>
        <dbReference type="WBParaSite" id="JU765_v2.g12278.t1"/>
    </source>
</evidence>
<sequence length="1637" mass="186016">MNSGQDEIEENLFAILSKREESETDPDTPPPSPLRNQNKPGFFSLTQVSMKITEFISSAQKKVFGEDYWIPTDSYEVVEFPAELLVAHKVVYPMDLHEKSRPTLKVVQGTFKNAPGQPLHHVVYTSKYEQHRISWTIFRSTDLGEAVDFCRRCEDCRILLKMMDKTKDFRRTIREMTNQFQIHPLWRMVHIAIACRRIDVFTDEGLKTLKENGYSLNEITNTVSTPEGKYPLMIAIETQQPEIVKFLLNHGADPSARDMNGNNALHYAALASVQMIELVWEDPRSKVLLNSVNDDHVTPVLLCIRNANPRCLATLLGYGAELNLRTTGRNPLFEAMQSRGKTTDVIRQLLAASPDLVHERDQSGNTVLHVAMYKSSLMGLLYLQARHLDLNIRNKAGQTPLHVYTTRDELGMVITMVSYGCDLNATNLNGDTALHIAVSHRFLEISRFLLSVGADPNIVNKHGESPRHMAAKLNETQLLKSLIICGAKRCPPIKSGCVSGCVNSKSIQMLSSRVTSECGPSPRSFADLEKIENRKFDSVGHGNFIQQYIQDNIYEEMIQKLQQIVDQKSENPDTDYINIMSMDGGGIRGLVIVQILVEIEKLFGESIFKYFDWIAGTSTGALVASGLCQGKSCRDCQMIYLRFKDMVFDGWVRPYGANALETFMQTEVGNTTTMGDIRWPRLMITTVRADVFPVQLEIMRNYQLPLTDAENAQLGFDNPDEIQLWRALRRTSAAPTYFPNAENKYIDGGIIANNPLLDLLTEVDLWNSTNQYKGYPQQVKVGCILSIGTGVIPTIPLDPNTLEISANPVNAAVAIKTLGIIIVDQATATEGAPVARALSWCSTSRTPFFRLSSPLFKDISMDTTNDHDLARMMWECVEYVYENQAYIDKMVALLRKIGPSNHRKHLFQPPNLKYCNMQTQTSEPCSPEGSPLFITLPAVSTSIYKIDERQHFHYNNVELGPVNICLVTEEAELTTNSNFNVSNFKWKFEVESNCQKWLITKTLEEFTEFDGQLHRCVFDRRFSRLVELRLLELDSKGNHFVPIEQFHFNIPAVAAAIVIKDFTATNTNELTLKIGDFVSIIEMQNVDQSDNNFWKGKLTISGESLNRSRTSLNVEPTSSNHGNHVFSIGYFPSSHVKLFTGKTEYDGYSPFHFERLQRRSLIDRHRELWKLPASFPFSFRRKKIPKDYTNPLVFGVDLSEHVNRHNYEIPLILTKCTQIIETHGLVTGIYRQCGIQSNIQRLKWEFDTGQLPDLEDPKILRDIHCVASLLKQYFRQLPNSLFTYELHADFLRTYQKPKHRIEEIQKLVRKLPPVHFKTAQALMKHLHKMCQCKHLTDMDANNLAIVWAPNLFRTPPSEDNDGQLLRGISIHNRICNFMILNAEEIFDDAFLDKNSIDTIDKTADPQGTRHNSSEEIIVPKNRICVEVNGGPAVLPSGFHTVIEKNQTKDQKWGSLFRNSSVRHRVTSLLSQKRRNSDFDHMVQNRIELTGSYTNSFATNGIRRCTSVISNLTTNMEAFGSNVARTVRKFSARKFGRRQEKTESLPAADPIETLNVTTNGSVDDIKEEEMNNFKEIAVIKPKKVMFENSGIEEHFFYTTRNSEEDDGDQLSTDISSAESLPLDISRYDNVPTTNTFFT</sequence>
<name>A0AC34Q2A5_9BILA</name>
<evidence type="ECO:0000313" key="1">
    <source>
        <dbReference type="Proteomes" id="UP000887576"/>
    </source>
</evidence>